<keyword evidence="3" id="KW-0547">Nucleotide-binding</keyword>
<keyword evidence="4" id="KW-1185">Reference proteome</keyword>
<accession>A0ABP5EXY6</accession>
<reference evidence="4" key="1">
    <citation type="journal article" date="2019" name="Int. J. Syst. Evol. Microbiol.">
        <title>The Global Catalogue of Microorganisms (GCM) 10K type strain sequencing project: providing services to taxonomists for standard genome sequencing and annotation.</title>
        <authorList>
            <consortium name="The Broad Institute Genomics Platform"/>
            <consortium name="The Broad Institute Genome Sequencing Center for Infectious Disease"/>
            <person name="Wu L."/>
            <person name="Ma J."/>
        </authorList>
    </citation>
    <scope>NUCLEOTIDE SEQUENCE [LARGE SCALE GENOMIC DNA]</scope>
    <source>
        <strain evidence="4">JCM 16014</strain>
    </source>
</reference>
<keyword evidence="1" id="KW-0418">Kinase</keyword>
<comment type="caution">
    <text evidence="3">The sequence shown here is derived from an EMBL/GenBank/DDBJ whole genome shotgun (WGS) entry which is preliminary data.</text>
</comment>
<keyword evidence="1" id="KW-0808">Transferase</keyword>
<dbReference type="InterPro" id="IPR050267">
    <property type="entry name" value="Anti-sigma-factor_SerPK"/>
</dbReference>
<dbReference type="InterPro" id="IPR036890">
    <property type="entry name" value="HATPase_C_sf"/>
</dbReference>
<feature type="domain" description="Histidine kinase/HSP90-like ATPase" evidence="2">
    <location>
        <begin position="50"/>
        <end position="154"/>
    </location>
</feature>
<dbReference type="GO" id="GO:0005524">
    <property type="term" value="F:ATP binding"/>
    <property type="evidence" value="ECO:0007669"/>
    <property type="project" value="UniProtKB-KW"/>
</dbReference>
<protein>
    <submittedName>
        <fullName evidence="3">ATP-binding protein</fullName>
    </submittedName>
</protein>
<dbReference type="PANTHER" id="PTHR35526">
    <property type="entry name" value="ANTI-SIGMA-F FACTOR RSBW-RELATED"/>
    <property type="match status" value="1"/>
</dbReference>
<dbReference type="Proteomes" id="UP001500751">
    <property type="component" value="Unassembled WGS sequence"/>
</dbReference>
<dbReference type="SUPFAM" id="SSF55874">
    <property type="entry name" value="ATPase domain of HSP90 chaperone/DNA topoisomerase II/histidine kinase"/>
    <property type="match status" value="1"/>
</dbReference>
<name>A0ABP5EXY6_9ACTN</name>
<gene>
    <name evidence="3" type="ORF">GCM10009839_01800</name>
</gene>
<evidence type="ECO:0000313" key="3">
    <source>
        <dbReference type="EMBL" id="GAA2011354.1"/>
    </source>
</evidence>
<organism evidence="3 4">
    <name type="scientific">Catenulispora yoronensis</name>
    <dbReference type="NCBI Taxonomy" id="450799"/>
    <lineage>
        <taxon>Bacteria</taxon>
        <taxon>Bacillati</taxon>
        <taxon>Actinomycetota</taxon>
        <taxon>Actinomycetes</taxon>
        <taxon>Catenulisporales</taxon>
        <taxon>Catenulisporaceae</taxon>
        <taxon>Catenulispora</taxon>
    </lineage>
</organism>
<evidence type="ECO:0000313" key="4">
    <source>
        <dbReference type="Proteomes" id="UP001500751"/>
    </source>
</evidence>
<keyword evidence="1" id="KW-0723">Serine/threonine-protein kinase</keyword>
<dbReference type="InterPro" id="IPR003594">
    <property type="entry name" value="HATPase_dom"/>
</dbReference>
<sequence length="164" mass="17723">MRRTEQWYADMDGTGLPEVAVMTGNDRRTELRLPLTGVQEPIGRGRDFVREALAAWQRPAVPAAAAPSAASDAVLVVSELLTNACLHGKGPRELVVLLSDAVLRVEVSDFEASAPELRSPHRPGVIGGHGLYIVAKLTDRWGVEQLAEGKKVWVEFDAARFAAG</sequence>
<dbReference type="PANTHER" id="PTHR35526:SF3">
    <property type="entry name" value="ANTI-SIGMA-F FACTOR RSBW"/>
    <property type="match status" value="1"/>
</dbReference>
<keyword evidence="3" id="KW-0067">ATP-binding</keyword>
<evidence type="ECO:0000259" key="2">
    <source>
        <dbReference type="Pfam" id="PF13581"/>
    </source>
</evidence>
<dbReference type="Gene3D" id="3.30.565.10">
    <property type="entry name" value="Histidine kinase-like ATPase, C-terminal domain"/>
    <property type="match status" value="1"/>
</dbReference>
<dbReference type="RefSeq" id="WP_344663507.1">
    <property type="nucleotide sequence ID" value="NZ_BAAAQN010000001.1"/>
</dbReference>
<proteinExistence type="predicted"/>
<dbReference type="CDD" id="cd16936">
    <property type="entry name" value="HATPase_RsbW-like"/>
    <property type="match status" value="1"/>
</dbReference>
<evidence type="ECO:0000256" key="1">
    <source>
        <dbReference type="ARBA" id="ARBA00022527"/>
    </source>
</evidence>
<dbReference type="EMBL" id="BAAAQN010000001">
    <property type="protein sequence ID" value="GAA2011354.1"/>
    <property type="molecule type" value="Genomic_DNA"/>
</dbReference>
<dbReference type="Pfam" id="PF13581">
    <property type="entry name" value="HATPase_c_2"/>
    <property type="match status" value="1"/>
</dbReference>